<keyword evidence="2" id="KW-0472">Membrane</keyword>
<dbReference type="AlphaFoldDB" id="A0A5M9ZAK2"/>
<feature type="region of interest" description="Disordered" evidence="1">
    <location>
        <begin position="167"/>
        <end position="203"/>
    </location>
</feature>
<feature type="transmembrane region" description="Helical" evidence="2">
    <location>
        <begin position="137"/>
        <end position="160"/>
    </location>
</feature>
<organism evidence="4 5">
    <name type="scientific">Bifidobacterium callitrichos</name>
    <dbReference type="NCBI Taxonomy" id="762209"/>
    <lineage>
        <taxon>Bacteria</taxon>
        <taxon>Bacillati</taxon>
        <taxon>Actinomycetota</taxon>
        <taxon>Actinomycetes</taxon>
        <taxon>Bifidobacteriales</taxon>
        <taxon>Bifidobacteriaceae</taxon>
        <taxon>Bifidobacterium</taxon>
    </lineage>
</organism>
<keyword evidence="2" id="KW-1133">Transmembrane helix</keyword>
<accession>A0A5M9ZAK2</accession>
<evidence type="ECO:0000259" key="3">
    <source>
        <dbReference type="Pfam" id="PF12773"/>
    </source>
</evidence>
<protein>
    <submittedName>
        <fullName evidence="4">Zinc ribbon domain-containing protein</fullName>
    </submittedName>
</protein>
<feature type="compositionally biased region" description="Polar residues" evidence="1">
    <location>
        <begin position="174"/>
        <end position="184"/>
    </location>
</feature>
<proteinExistence type="predicted"/>
<dbReference type="InterPro" id="IPR025874">
    <property type="entry name" value="DZR"/>
</dbReference>
<name>A0A5M9ZAK2_9BIFI</name>
<evidence type="ECO:0000313" key="4">
    <source>
        <dbReference type="EMBL" id="KAA8815532.1"/>
    </source>
</evidence>
<evidence type="ECO:0000256" key="2">
    <source>
        <dbReference type="SAM" id="Phobius"/>
    </source>
</evidence>
<feature type="domain" description="DZANK-type" evidence="3">
    <location>
        <begin position="26"/>
        <end position="83"/>
    </location>
</feature>
<evidence type="ECO:0000256" key="1">
    <source>
        <dbReference type="SAM" id="MobiDB-lite"/>
    </source>
</evidence>
<reference evidence="4 5" key="1">
    <citation type="journal article" date="2019" name="Syst. Appl. Microbiol.">
        <title>Characterization of Bifidobacterium species in feaces of the Egyptian fruit bat: Description of B. vespertilionis sp. nov. and B. rousetti sp. nov.</title>
        <authorList>
            <person name="Modesto M."/>
            <person name="Satti M."/>
            <person name="Watanabe K."/>
            <person name="Puglisi E."/>
            <person name="Morelli L."/>
            <person name="Huang C.-H."/>
            <person name="Liou J.-S."/>
            <person name="Miyashita M."/>
            <person name="Tamura T."/>
            <person name="Saito S."/>
            <person name="Mori K."/>
            <person name="Huang L."/>
            <person name="Sciavilla P."/>
            <person name="Sandri C."/>
            <person name="Spiezio C."/>
            <person name="Vitali F."/>
            <person name="Cavalieri D."/>
            <person name="Perpetuini G."/>
            <person name="Tofalo R."/>
            <person name="Bonetti A."/>
            <person name="Arita M."/>
            <person name="Mattarelli P."/>
        </authorList>
    </citation>
    <scope>NUCLEOTIDE SEQUENCE [LARGE SCALE GENOMIC DNA]</scope>
    <source>
        <strain evidence="4 5">RST27</strain>
    </source>
</reference>
<comment type="caution">
    <text evidence="4">The sequence shown here is derived from an EMBL/GenBank/DDBJ whole genome shotgun (WGS) entry which is preliminary data.</text>
</comment>
<gene>
    <name evidence="4" type="ORF">EMB92_10210</name>
</gene>
<evidence type="ECO:0000313" key="5">
    <source>
        <dbReference type="Proteomes" id="UP000326060"/>
    </source>
</evidence>
<keyword evidence="2" id="KW-0812">Transmembrane</keyword>
<dbReference type="Pfam" id="PF12773">
    <property type="entry name" value="DZR"/>
    <property type="match status" value="1"/>
</dbReference>
<dbReference type="EMBL" id="RZJP01000004">
    <property type="protein sequence ID" value="KAA8815532.1"/>
    <property type="molecule type" value="Genomic_DNA"/>
</dbReference>
<dbReference type="Proteomes" id="UP000326060">
    <property type="component" value="Unassembled WGS sequence"/>
</dbReference>
<sequence>MRDNRASRAYDGINRVLGREKVPMNCPNCGAACDNGDRFCNKCGHPLIEPMPTTPQVTKPSPVFCLNCGAVITPGNRFCEQCGVPVGNDTQPRTVPAAQPTPVAGPESVVEPAPAPHVTPVVTGAGRTAGRSLSTPVIAAIVAAAVVVVAVAAFLIIRFVGSRDAGATAPGASNGATSSQSAPKSNGADKSDAAKTCTSAPEGKVDTIKSTGDGVIASVKFTSGCDAGTFSSKDVRVTLTEDGATVADAIFDFTKEPITSGRSGRTIELSYPFGSYWRPVDHLTSASSGIDVKVATGATPASDSTFGVGSALAAAPVPDADANGAAQTAIQWQIANDRNAANGFMTTITTQLSSKRDGLDAEGKTWHYQDIYEQYLTTKAKYPNTLLVDSSDWPTYRNTGTTGWYVLLSGERFPDTGSASSWCAAQGMSKDDCIPVDLQ</sequence>